<sequence>MTDPRLTVVHTAQAPEAIGPYSQAVVANGMVFTAGQIALDPATMQIVEGDVSAQAEQVMRNLTAVLDAAGASWASVVKTTIFLADMADFQAVNAVYARVTGDSRPARSTVAVAGLPRNVRVEIEAVALVG</sequence>
<reference evidence="2" key="1">
    <citation type="submission" date="2022-08" db="EMBL/GenBank/DDBJ databases">
        <title>Draft genome sequencing of Roseisolibacter agri AW1220.</title>
        <authorList>
            <person name="Tobiishi Y."/>
            <person name="Tonouchi A."/>
        </authorList>
    </citation>
    <scope>NUCLEOTIDE SEQUENCE</scope>
    <source>
        <strain evidence="2">AW1220</strain>
    </source>
</reference>
<gene>
    <name evidence="2" type="ORF">rosag_31220</name>
</gene>
<dbReference type="EMBL" id="BRXS01000004">
    <property type="protein sequence ID" value="GLC26609.1"/>
    <property type="molecule type" value="Genomic_DNA"/>
</dbReference>
<dbReference type="PANTHER" id="PTHR11803:SF58">
    <property type="entry name" value="PROTEIN HMF1-RELATED"/>
    <property type="match status" value="1"/>
</dbReference>
<dbReference type="CDD" id="cd00448">
    <property type="entry name" value="YjgF_YER057c_UK114_family"/>
    <property type="match status" value="1"/>
</dbReference>
<organism evidence="2 3">
    <name type="scientific">Roseisolibacter agri</name>
    <dbReference type="NCBI Taxonomy" id="2014610"/>
    <lineage>
        <taxon>Bacteria</taxon>
        <taxon>Pseudomonadati</taxon>
        <taxon>Gemmatimonadota</taxon>
        <taxon>Gemmatimonadia</taxon>
        <taxon>Gemmatimonadales</taxon>
        <taxon>Gemmatimonadaceae</taxon>
        <taxon>Roseisolibacter</taxon>
    </lineage>
</organism>
<dbReference type="Proteomes" id="UP001161325">
    <property type="component" value="Unassembled WGS sequence"/>
</dbReference>
<dbReference type="InterPro" id="IPR035959">
    <property type="entry name" value="RutC-like_sf"/>
</dbReference>
<dbReference type="GO" id="GO:0005829">
    <property type="term" value="C:cytosol"/>
    <property type="evidence" value="ECO:0007669"/>
    <property type="project" value="TreeGrafter"/>
</dbReference>
<keyword evidence="3" id="KW-1185">Reference proteome</keyword>
<dbReference type="AlphaFoldDB" id="A0AA37VFB6"/>
<evidence type="ECO:0000313" key="3">
    <source>
        <dbReference type="Proteomes" id="UP001161325"/>
    </source>
</evidence>
<accession>A0AA37VFB6</accession>
<evidence type="ECO:0000313" key="2">
    <source>
        <dbReference type="EMBL" id="GLC26609.1"/>
    </source>
</evidence>
<dbReference type="Pfam" id="PF01042">
    <property type="entry name" value="Ribonuc_L-PSP"/>
    <property type="match status" value="1"/>
</dbReference>
<comment type="similarity">
    <text evidence="1">Belongs to the RutC family.</text>
</comment>
<dbReference type="RefSeq" id="WP_284351059.1">
    <property type="nucleotide sequence ID" value="NZ_BRXS01000004.1"/>
</dbReference>
<dbReference type="NCBIfam" id="TIGR00004">
    <property type="entry name" value="Rid family detoxifying hydrolase"/>
    <property type="match status" value="1"/>
</dbReference>
<proteinExistence type="inferred from homology"/>
<protein>
    <submittedName>
        <fullName evidence="2">Endoribonuclease L-PSP</fullName>
    </submittedName>
</protein>
<dbReference type="Gene3D" id="3.30.1330.40">
    <property type="entry name" value="RutC-like"/>
    <property type="match status" value="1"/>
</dbReference>
<dbReference type="InterPro" id="IPR006175">
    <property type="entry name" value="YjgF/YER057c/UK114"/>
</dbReference>
<dbReference type="SUPFAM" id="SSF55298">
    <property type="entry name" value="YjgF-like"/>
    <property type="match status" value="1"/>
</dbReference>
<dbReference type="PROSITE" id="PS01094">
    <property type="entry name" value="UPF0076"/>
    <property type="match status" value="1"/>
</dbReference>
<dbReference type="FunFam" id="3.30.1330.40:FF:000001">
    <property type="entry name" value="L-PSP family endoribonuclease"/>
    <property type="match status" value="1"/>
</dbReference>
<comment type="caution">
    <text evidence="2">The sequence shown here is derived from an EMBL/GenBank/DDBJ whole genome shotgun (WGS) entry which is preliminary data.</text>
</comment>
<name>A0AA37VFB6_9BACT</name>
<dbReference type="InterPro" id="IPR019897">
    <property type="entry name" value="RidA_CS"/>
</dbReference>
<dbReference type="InterPro" id="IPR006056">
    <property type="entry name" value="RidA"/>
</dbReference>
<dbReference type="GO" id="GO:0019239">
    <property type="term" value="F:deaminase activity"/>
    <property type="evidence" value="ECO:0007669"/>
    <property type="project" value="TreeGrafter"/>
</dbReference>
<evidence type="ECO:0000256" key="1">
    <source>
        <dbReference type="ARBA" id="ARBA00010552"/>
    </source>
</evidence>
<dbReference type="PANTHER" id="PTHR11803">
    <property type="entry name" value="2-IMINOBUTANOATE/2-IMINOPROPANOATE DEAMINASE RIDA"/>
    <property type="match status" value="1"/>
</dbReference>